<dbReference type="Proteomes" id="UP000441585">
    <property type="component" value="Unassembled WGS sequence"/>
</dbReference>
<name>A0A6I2M8N7_9BACI</name>
<protein>
    <submittedName>
        <fullName evidence="1">Uncharacterized protein</fullName>
    </submittedName>
</protein>
<organism evidence="1 2">
    <name type="scientific">Metabacillus idriensis</name>
    <dbReference type="NCBI Taxonomy" id="324768"/>
    <lineage>
        <taxon>Bacteria</taxon>
        <taxon>Bacillati</taxon>
        <taxon>Bacillota</taxon>
        <taxon>Bacilli</taxon>
        <taxon>Bacillales</taxon>
        <taxon>Bacillaceae</taxon>
        <taxon>Metabacillus</taxon>
    </lineage>
</organism>
<dbReference type="RefSeq" id="WP_070878324.1">
    <property type="nucleotide sequence ID" value="NZ_CAJGAA010000001.1"/>
</dbReference>
<comment type="caution">
    <text evidence="1">The sequence shown here is derived from an EMBL/GenBank/DDBJ whole genome shotgun (WGS) entry which is preliminary data.</text>
</comment>
<accession>A0A6I2M8N7</accession>
<keyword evidence="2" id="KW-1185">Reference proteome</keyword>
<dbReference type="AlphaFoldDB" id="A0A6I2M8N7"/>
<proteinExistence type="predicted"/>
<reference evidence="1 2" key="1">
    <citation type="submission" date="2019-11" db="EMBL/GenBank/DDBJ databases">
        <title>Bacillus idriensis genome.</title>
        <authorList>
            <person name="Konopka E.N."/>
            <person name="Newman J.D."/>
        </authorList>
    </citation>
    <scope>NUCLEOTIDE SEQUENCE [LARGE SCALE GENOMIC DNA]</scope>
    <source>
        <strain evidence="1 2">DSM 19097</strain>
    </source>
</reference>
<sequence length="71" mass="8436">MGKLSGEFEKFLDGLYGRHDEIQEKHSKWMNEKEKDLDSLDISAGKFEGRMEQMANEAERWMTAKEKHQKF</sequence>
<gene>
    <name evidence="1" type="ORF">GJU41_02295</name>
</gene>
<evidence type="ECO:0000313" key="1">
    <source>
        <dbReference type="EMBL" id="MRX52791.1"/>
    </source>
</evidence>
<evidence type="ECO:0000313" key="2">
    <source>
        <dbReference type="Proteomes" id="UP000441585"/>
    </source>
</evidence>
<dbReference type="EMBL" id="WKKF01000001">
    <property type="protein sequence ID" value="MRX52791.1"/>
    <property type="molecule type" value="Genomic_DNA"/>
</dbReference>